<protein>
    <recommendedName>
        <fullName evidence="4">HMG box domain-containing protein</fullName>
    </recommendedName>
</protein>
<evidence type="ECO:0000256" key="1">
    <source>
        <dbReference type="SAM" id="MobiDB-lite"/>
    </source>
</evidence>
<sequence>MLPSHSDALRVYGRDFSRFPPRLGLPAQSLNLTRTVPTNHIGTDEGGTNTTAKAHLSTFSRPYSKPWFGGSAQCTRIGLKGLVSQEVRRRITPRITTTEPRTTSVISNMQPSPTLAPRPDVMEPLEHPSPDRSKERPSSSPSTPPHSFIIFGLTYLRTQYEAETVQLGEAGVYAVISDAWNLISPEDRAKIEGDSERAEELHMAMLQRCWETRIKGPEVSGRNKTAGTSRGE</sequence>
<evidence type="ECO:0000313" key="3">
    <source>
        <dbReference type="Proteomes" id="UP000298030"/>
    </source>
</evidence>
<comment type="caution">
    <text evidence="2">The sequence shown here is derived from an EMBL/GenBank/DDBJ whole genome shotgun (WGS) entry which is preliminary data.</text>
</comment>
<feature type="compositionally biased region" description="Basic and acidic residues" evidence="1">
    <location>
        <begin position="120"/>
        <end position="137"/>
    </location>
</feature>
<evidence type="ECO:0000313" key="2">
    <source>
        <dbReference type="EMBL" id="TEB31743.1"/>
    </source>
</evidence>
<reference evidence="2 3" key="1">
    <citation type="journal article" date="2019" name="Nat. Ecol. Evol.">
        <title>Megaphylogeny resolves global patterns of mushroom evolution.</title>
        <authorList>
            <person name="Varga T."/>
            <person name="Krizsan K."/>
            <person name="Foldi C."/>
            <person name="Dima B."/>
            <person name="Sanchez-Garcia M."/>
            <person name="Sanchez-Ramirez S."/>
            <person name="Szollosi G.J."/>
            <person name="Szarkandi J.G."/>
            <person name="Papp V."/>
            <person name="Albert L."/>
            <person name="Andreopoulos W."/>
            <person name="Angelini C."/>
            <person name="Antonin V."/>
            <person name="Barry K.W."/>
            <person name="Bougher N.L."/>
            <person name="Buchanan P."/>
            <person name="Buyck B."/>
            <person name="Bense V."/>
            <person name="Catcheside P."/>
            <person name="Chovatia M."/>
            <person name="Cooper J."/>
            <person name="Damon W."/>
            <person name="Desjardin D."/>
            <person name="Finy P."/>
            <person name="Geml J."/>
            <person name="Haridas S."/>
            <person name="Hughes K."/>
            <person name="Justo A."/>
            <person name="Karasinski D."/>
            <person name="Kautmanova I."/>
            <person name="Kiss B."/>
            <person name="Kocsube S."/>
            <person name="Kotiranta H."/>
            <person name="LaButti K.M."/>
            <person name="Lechner B.E."/>
            <person name="Liimatainen K."/>
            <person name="Lipzen A."/>
            <person name="Lukacs Z."/>
            <person name="Mihaltcheva S."/>
            <person name="Morgado L.N."/>
            <person name="Niskanen T."/>
            <person name="Noordeloos M.E."/>
            <person name="Ohm R.A."/>
            <person name="Ortiz-Santana B."/>
            <person name="Ovrebo C."/>
            <person name="Racz N."/>
            <person name="Riley R."/>
            <person name="Savchenko A."/>
            <person name="Shiryaev A."/>
            <person name="Soop K."/>
            <person name="Spirin V."/>
            <person name="Szebenyi C."/>
            <person name="Tomsovsky M."/>
            <person name="Tulloss R.E."/>
            <person name="Uehling J."/>
            <person name="Grigoriev I.V."/>
            <person name="Vagvolgyi C."/>
            <person name="Papp T."/>
            <person name="Martin F.M."/>
            <person name="Miettinen O."/>
            <person name="Hibbett D.S."/>
            <person name="Nagy L.G."/>
        </authorList>
    </citation>
    <scope>NUCLEOTIDE SEQUENCE [LARGE SCALE GENOMIC DNA]</scope>
    <source>
        <strain evidence="2 3">FP101781</strain>
    </source>
</reference>
<accession>A0A4Y7TC47</accession>
<proteinExistence type="predicted"/>
<organism evidence="2 3">
    <name type="scientific">Coprinellus micaceus</name>
    <name type="common">Glistening ink-cap mushroom</name>
    <name type="synonym">Coprinus micaceus</name>
    <dbReference type="NCBI Taxonomy" id="71717"/>
    <lineage>
        <taxon>Eukaryota</taxon>
        <taxon>Fungi</taxon>
        <taxon>Dikarya</taxon>
        <taxon>Basidiomycota</taxon>
        <taxon>Agaricomycotina</taxon>
        <taxon>Agaricomycetes</taxon>
        <taxon>Agaricomycetidae</taxon>
        <taxon>Agaricales</taxon>
        <taxon>Agaricineae</taxon>
        <taxon>Psathyrellaceae</taxon>
        <taxon>Coprinellus</taxon>
    </lineage>
</organism>
<dbReference type="AlphaFoldDB" id="A0A4Y7TC47"/>
<dbReference type="Proteomes" id="UP000298030">
    <property type="component" value="Unassembled WGS sequence"/>
</dbReference>
<name>A0A4Y7TC47_COPMI</name>
<evidence type="ECO:0008006" key="4">
    <source>
        <dbReference type="Google" id="ProtNLM"/>
    </source>
</evidence>
<feature type="region of interest" description="Disordered" evidence="1">
    <location>
        <begin position="90"/>
        <end position="145"/>
    </location>
</feature>
<feature type="compositionally biased region" description="Low complexity" evidence="1">
    <location>
        <begin position="93"/>
        <end position="107"/>
    </location>
</feature>
<dbReference type="OrthoDB" id="3131093at2759"/>
<gene>
    <name evidence="2" type="ORF">FA13DRAFT_1732634</name>
</gene>
<keyword evidence="3" id="KW-1185">Reference proteome</keyword>
<dbReference type="EMBL" id="QPFP01000018">
    <property type="protein sequence ID" value="TEB31743.1"/>
    <property type="molecule type" value="Genomic_DNA"/>
</dbReference>